<accession>A0A562LC73</accession>
<gene>
    <name evidence="1" type="ORF">IQ17_03420</name>
</gene>
<dbReference type="AlphaFoldDB" id="A0A562LC73"/>
<dbReference type="EMBL" id="VLKL01000008">
    <property type="protein sequence ID" value="TWI05251.1"/>
    <property type="molecule type" value="Genomic_DNA"/>
</dbReference>
<evidence type="ECO:0000313" key="2">
    <source>
        <dbReference type="Proteomes" id="UP000317176"/>
    </source>
</evidence>
<name>A0A562LC73_9BRAD</name>
<keyword evidence="2" id="KW-1185">Reference proteome</keyword>
<organism evidence="1 2">
    <name type="scientific">Bradyrhizobium daqingense</name>
    <dbReference type="NCBI Taxonomy" id="993502"/>
    <lineage>
        <taxon>Bacteria</taxon>
        <taxon>Pseudomonadati</taxon>
        <taxon>Pseudomonadota</taxon>
        <taxon>Alphaproteobacteria</taxon>
        <taxon>Hyphomicrobiales</taxon>
        <taxon>Nitrobacteraceae</taxon>
        <taxon>Bradyrhizobium</taxon>
    </lineage>
</organism>
<sequence>MERKPFESMPLEELWQLHSLVNEILAARILAKKDQLERRLELLNREGKSRH</sequence>
<dbReference type="Proteomes" id="UP000317176">
    <property type="component" value="Unassembled WGS sequence"/>
</dbReference>
<protein>
    <recommendedName>
        <fullName evidence="3">DNA-binding protein H-NS</fullName>
    </recommendedName>
</protein>
<dbReference type="RefSeq" id="WP_167520485.1">
    <property type="nucleotide sequence ID" value="NZ_CP088014.1"/>
</dbReference>
<comment type="caution">
    <text evidence="1">The sequence shown here is derived from an EMBL/GenBank/DDBJ whole genome shotgun (WGS) entry which is preliminary data.</text>
</comment>
<evidence type="ECO:0008006" key="3">
    <source>
        <dbReference type="Google" id="ProtNLM"/>
    </source>
</evidence>
<evidence type="ECO:0000313" key="1">
    <source>
        <dbReference type="EMBL" id="TWI05251.1"/>
    </source>
</evidence>
<proteinExistence type="predicted"/>
<reference evidence="1 2" key="1">
    <citation type="journal article" date="2015" name="Stand. Genomic Sci.">
        <title>Genomic Encyclopedia of Bacterial and Archaeal Type Strains, Phase III: the genomes of soil and plant-associated and newly described type strains.</title>
        <authorList>
            <person name="Whitman W.B."/>
            <person name="Woyke T."/>
            <person name="Klenk H.P."/>
            <person name="Zhou Y."/>
            <person name="Lilburn T.G."/>
            <person name="Beck B.J."/>
            <person name="De Vos P."/>
            <person name="Vandamme P."/>
            <person name="Eisen J.A."/>
            <person name="Garrity G."/>
            <person name="Hugenholtz P."/>
            <person name="Kyrpides N.C."/>
        </authorList>
    </citation>
    <scope>NUCLEOTIDE SEQUENCE [LARGE SCALE GENOMIC DNA]</scope>
    <source>
        <strain evidence="1 2">CGMCC 1.10947</strain>
    </source>
</reference>